<dbReference type="InterPro" id="IPR027417">
    <property type="entry name" value="P-loop_NTPase"/>
</dbReference>
<dbReference type="Proteomes" id="UP001595783">
    <property type="component" value="Unassembled WGS sequence"/>
</dbReference>
<gene>
    <name evidence="1" type="ORF">ACFOPX_06345</name>
</gene>
<keyword evidence="2" id="KW-1185">Reference proteome</keyword>
<organism evidence="1 2">
    <name type="scientific">Helicobacter baculiformis</name>
    <dbReference type="NCBI Taxonomy" id="427351"/>
    <lineage>
        <taxon>Bacteria</taxon>
        <taxon>Pseudomonadati</taxon>
        <taxon>Campylobacterota</taxon>
        <taxon>Epsilonproteobacteria</taxon>
        <taxon>Campylobacterales</taxon>
        <taxon>Helicobacteraceae</taxon>
        <taxon>Helicobacter</taxon>
    </lineage>
</organism>
<evidence type="ECO:0000313" key="2">
    <source>
        <dbReference type="Proteomes" id="UP001595783"/>
    </source>
</evidence>
<evidence type="ECO:0000313" key="1">
    <source>
        <dbReference type="EMBL" id="MFC3848141.1"/>
    </source>
</evidence>
<accession>A0ABV7ZJ31</accession>
<comment type="caution">
    <text evidence="1">The sequence shown here is derived from an EMBL/GenBank/DDBJ whole genome shotgun (WGS) entry which is preliminary data.</text>
</comment>
<reference evidence="2" key="1">
    <citation type="journal article" date="2019" name="Int. J. Syst. Evol. Microbiol.">
        <title>The Global Catalogue of Microorganisms (GCM) 10K type strain sequencing project: providing services to taxonomists for standard genome sequencing and annotation.</title>
        <authorList>
            <consortium name="The Broad Institute Genomics Platform"/>
            <consortium name="The Broad Institute Genome Sequencing Center for Infectious Disease"/>
            <person name="Wu L."/>
            <person name="Ma J."/>
        </authorList>
    </citation>
    <scope>NUCLEOTIDE SEQUENCE [LARGE SCALE GENOMIC DNA]</scope>
    <source>
        <strain evidence="2">CCUG 53816</strain>
    </source>
</reference>
<sequence length="29" mass="3207">MGGYVWHISGSGKTLMSFKLPQLAARLEK</sequence>
<proteinExistence type="predicted"/>
<dbReference type="RefSeq" id="WP_233708965.1">
    <property type="nucleotide sequence ID" value="NZ_FZMF01000012.1"/>
</dbReference>
<dbReference type="Gene3D" id="3.40.50.300">
    <property type="entry name" value="P-loop containing nucleotide triphosphate hydrolases"/>
    <property type="match status" value="1"/>
</dbReference>
<protein>
    <submittedName>
        <fullName evidence="1">Uncharacterized protein</fullName>
    </submittedName>
</protein>
<dbReference type="EMBL" id="JBHRZO010000042">
    <property type="protein sequence ID" value="MFC3848141.1"/>
    <property type="molecule type" value="Genomic_DNA"/>
</dbReference>
<name>A0ABV7ZJ31_9HELI</name>